<evidence type="ECO:0000313" key="2">
    <source>
        <dbReference type="EMBL" id="KDN52057.1"/>
    </source>
</evidence>
<dbReference type="InterPro" id="IPR024655">
    <property type="entry name" value="Asl1_glyco_hydro_catalytic"/>
</dbReference>
<comment type="caution">
    <text evidence="2">The sequence shown here is derived from an EMBL/GenBank/DDBJ whole genome shotgun (WGS) entry which is preliminary data.</text>
</comment>
<dbReference type="EMBL" id="JMSN01000014">
    <property type="protein sequence ID" value="KDN52057.1"/>
    <property type="molecule type" value="Genomic_DNA"/>
</dbReference>
<dbReference type="RefSeq" id="XP_013244912.1">
    <property type="nucleotide sequence ID" value="XM_013389458.1"/>
</dbReference>
<name>A0A066WDM8_TILAU</name>
<dbReference type="Pfam" id="PF11790">
    <property type="entry name" value="Glyco_hydro_cc"/>
    <property type="match status" value="1"/>
</dbReference>
<gene>
    <name evidence="2" type="ORF">K437DRAFT_293285</name>
</gene>
<dbReference type="HOGENOM" id="CLU_1887198_0_0_1"/>
<dbReference type="Proteomes" id="UP000027361">
    <property type="component" value="Unassembled WGS sequence"/>
</dbReference>
<dbReference type="AlphaFoldDB" id="A0A066WDM8"/>
<feature type="domain" description="Asl1-like glycosyl hydrolase catalytic" evidence="1">
    <location>
        <begin position="86"/>
        <end position="133"/>
    </location>
</feature>
<proteinExistence type="predicted"/>
<protein>
    <recommendedName>
        <fullName evidence="1">Asl1-like glycosyl hydrolase catalytic domain-containing protein</fullName>
    </recommendedName>
</protein>
<dbReference type="InParanoid" id="A0A066WDM8"/>
<keyword evidence="3" id="KW-1185">Reference proteome</keyword>
<evidence type="ECO:0000313" key="3">
    <source>
        <dbReference type="Proteomes" id="UP000027361"/>
    </source>
</evidence>
<reference evidence="2 3" key="1">
    <citation type="submission" date="2014-05" db="EMBL/GenBank/DDBJ databases">
        <title>Draft genome sequence of a rare smut relative, Tilletiaria anomala UBC 951.</title>
        <authorList>
            <consortium name="DOE Joint Genome Institute"/>
            <person name="Toome M."/>
            <person name="Kuo A."/>
            <person name="Henrissat B."/>
            <person name="Lipzen A."/>
            <person name="Tritt A."/>
            <person name="Yoshinaga Y."/>
            <person name="Zane M."/>
            <person name="Barry K."/>
            <person name="Grigoriev I.V."/>
            <person name="Spatafora J.W."/>
            <person name="Aimea M.C."/>
        </authorList>
    </citation>
    <scope>NUCLEOTIDE SEQUENCE [LARGE SCALE GENOMIC DNA]</scope>
    <source>
        <strain evidence="2 3">UBC 951</strain>
    </source>
</reference>
<accession>A0A066WDM8</accession>
<evidence type="ECO:0000259" key="1">
    <source>
        <dbReference type="Pfam" id="PF11790"/>
    </source>
</evidence>
<organism evidence="2 3">
    <name type="scientific">Tilletiaria anomala (strain ATCC 24038 / CBS 436.72 / UBC 951)</name>
    <dbReference type="NCBI Taxonomy" id="1037660"/>
    <lineage>
        <taxon>Eukaryota</taxon>
        <taxon>Fungi</taxon>
        <taxon>Dikarya</taxon>
        <taxon>Basidiomycota</taxon>
        <taxon>Ustilaginomycotina</taxon>
        <taxon>Exobasidiomycetes</taxon>
        <taxon>Georgefischeriales</taxon>
        <taxon>Tilletiariaceae</taxon>
        <taxon>Tilletiaria</taxon>
    </lineage>
</organism>
<dbReference type="GeneID" id="25267141"/>
<sequence length="135" mass="14620">MVPVSALAPLPRASSTWHAARRVSGNLLQLVADTLLMGHTKTLHIVEAKKKLYQARAGGMTSPESTPPLATGSRGLAYGGNEFNSSSLPNYIIVHNEPNMETQANSNYMDSADGWMKCIAPYHDMGVKVDRPQLV</sequence>